<evidence type="ECO:0000256" key="5">
    <source>
        <dbReference type="ARBA" id="ARBA00023004"/>
    </source>
</evidence>
<evidence type="ECO:0000313" key="8">
    <source>
        <dbReference type="EMBL" id="KAK9047382.1"/>
    </source>
</evidence>
<evidence type="ECO:0000256" key="1">
    <source>
        <dbReference type="ARBA" id="ARBA00001924"/>
    </source>
</evidence>
<dbReference type="Pfam" id="PF00174">
    <property type="entry name" value="Oxidored_molyb"/>
    <property type="match status" value="1"/>
</dbReference>
<dbReference type="PANTHER" id="PTHR19372:SF7">
    <property type="entry name" value="SULFITE OXIDASE, MITOCHONDRIAL"/>
    <property type="match status" value="1"/>
</dbReference>
<dbReference type="InterPro" id="IPR008335">
    <property type="entry name" value="Mopterin_OxRdtase_euk"/>
</dbReference>
<dbReference type="InterPro" id="IPR000572">
    <property type="entry name" value="OxRdtase_Mopterin-bd_dom"/>
</dbReference>
<dbReference type="Gene3D" id="3.90.420.10">
    <property type="entry name" value="Oxidoreductase, molybdopterin-binding domain"/>
    <property type="match status" value="1"/>
</dbReference>
<organism evidence="8 9">
    <name type="scientific">Hibiscus sabdariffa</name>
    <name type="common">roselle</name>
    <dbReference type="NCBI Taxonomy" id="183260"/>
    <lineage>
        <taxon>Eukaryota</taxon>
        <taxon>Viridiplantae</taxon>
        <taxon>Streptophyta</taxon>
        <taxon>Embryophyta</taxon>
        <taxon>Tracheophyta</taxon>
        <taxon>Spermatophyta</taxon>
        <taxon>Magnoliopsida</taxon>
        <taxon>eudicotyledons</taxon>
        <taxon>Gunneridae</taxon>
        <taxon>Pentapetalae</taxon>
        <taxon>rosids</taxon>
        <taxon>malvids</taxon>
        <taxon>Malvales</taxon>
        <taxon>Malvaceae</taxon>
        <taxon>Malvoideae</taxon>
        <taxon>Hibiscus</taxon>
    </lineage>
</organism>
<feature type="domain" description="Oxidoreductase molybdopterin-binding" evidence="7">
    <location>
        <begin position="118"/>
        <end position="297"/>
    </location>
</feature>
<evidence type="ECO:0000256" key="3">
    <source>
        <dbReference type="ARBA" id="ARBA00022723"/>
    </source>
</evidence>
<keyword evidence="3" id="KW-0479">Metal-binding</keyword>
<feature type="region of interest" description="Disordered" evidence="6">
    <location>
        <begin position="1"/>
        <end position="42"/>
    </location>
</feature>
<sequence length="337" mass="38442">MAAFVDNRQLRSHEPALNGAFNPLKPDSSTDRPDDSSSDDEETERINYYRHMIIKSSNELEPSILDPRDEATADHWIHRNPSMVRLTGKHPFNSEAPLNRLMHHGFITPVPLHYVRNHGPVPQASWDDWTVEVTGLVKRPMRLSMDQLVKEFQSREFPVTLVCAGNRRKEQNMVKKTIGFNWGAAGASTTVWRGVPLCDVLRRCGIFGKKHGALNVCFEGAEDLPGGGGSKYGTCIKKEFAMDPARDIILAYMQNGERLTPDHGFPVRMIVPGFIGGRMVKWLKRIIVTTQETQNYYHYRDNRVLPSHVDEELANAEAWWYKPEYIINELKMTILNS</sequence>
<dbReference type="PROSITE" id="PS00559">
    <property type="entry name" value="MOLYBDOPTERIN_EUK"/>
    <property type="match status" value="1"/>
</dbReference>
<keyword evidence="2" id="KW-0500">Molybdenum</keyword>
<evidence type="ECO:0000256" key="2">
    <source>
        <dbReference type="ARBA" id="ARBA00022505"/>
    </source>
</evidence>
<comment type="caution">
    <text evidence="8">The sequence shown here is derived from an EMBL/GenBank/DDBJ whole genome shotgun (WGS) entry which is preliminary data.</text>
</comment>
<dbReference type="PANTHER" id="PTHR19372">
    <property type="entry name" value="SULFITE REDUCTASE"/>
    <property type="match status" value="1"/>
</dbReference>
<keyword evidence="9" id="KW-1185">Reference proteome</keyword>
<evidence type="ECO:0000313" key="9">
    <source>
        <dbReference type="Proteomes" id="UP001396334"/>
    </source>
</evidence>
<dbReference type="Proteomes" id="UP001396334">
    <property type="component" value="Unassembled WGS sequence"/>
</dbReference>
<evidence type="ECO:0000259" key="7">
    <source>
        <dbReference type="Pfam" id="PF00174"/>
    </source>
</evidence>
<dbReference type="EMBL" id="JBBPBN010000001">
    <property type="protein sequence ID" value="KAK9047382.1"/>
    <property type="molecule type" value="Genomic_DNA"/>
</dbReference>
<dbReference type="SUPFAM" id="SSF56524">
    <property type="entry name" value="Oxidoreductase molybdopterin-binding domain"/>
    <property type="match status" value="1"/>
</dbReference>
<protein>
    <recommendedName>
        <fullName evidence="7">Oxidoreductase molybdopterin-binding domain-containing protein</fullName>
    </recommendedName>
</protein>
<keyword evidence="5" id="KW-0408">Iron</keyword>
<proteinExistence type="predicted"/>
<dbReference type="PRINTS" id="PR00407">
    <property type="entry name" value="EUMOPTERIN"/>
</dbReference>
<dbReference type="InterPro" id="IPR036374">
    <property type="entry name" value="OxRdtase_Mopterin-bd_sf"/>
</dbReference>
<comment type="cofactor">
    <cofactor evidence="1">
        <name>Mo-molybdopterin</name>
        <dbReference type="ChEBI" id="CHEBI:71302"/>
    </cofactor>
</comment>
<evidence type="ECO:0000256" key="6">
    <source>
        <dbReference type="SAM" id="MobiDB-lite"/>
    </source>
</evidence>
<reference evidence="8 9" key="1">
    <citation type="journal article" date="2024" name="G3 (Bethesda)">
        <title>Genome assembly of Hibiscus sabdariffa L. provides insights into metabolisms of medicinal natural products.</title>
        <authorList>
            <person name="Kim T."/>
        </authorList>
    </citation>
    <scope>NUCLEOTIDE SEQUENCE [LARGE SCALE GENOMIC DNA]</scope>
    <source>
        <strain evidence="8">TK-2024</strain>
        <tissue evidence="8">Old leaves</tissue>
    </source>
</reference>
<name>A0ABR2UCH7_9ROSI</name>
<accession>A0ABR2UCH7</accession>
<gene>
    <name evidence="8" type="ORF">V6N11_053228</name>
</gene>
<keyword evidence="4" id="KW-0560">Oxidoreductase</keyword>
<evidence type="ECO:0000256" key="4">
    <source>
        <dbReference type="ARBA" id="ARBA00023002"/>
    </source>
</evidence>
<dbReference type="InterPro" id="IPR022407">
    <property type="entry name" value="OxRdtase_Mopterin_BS"/>
</dbReference>